<name>A0ACC1XQ94_MELAZ</name>
<keyword evidence="2" id="KW-1185">Reference proteome</keyword>
<evidence type="ECO:0000313" key="1">
    <source>
        <dbReference type="EMBL" id="KAJ4713676.1"/>
    </source>
</evidence>
<gene>
    <name evidence="1" type="ORF">OWV82_015732</name>
</gene>
<reference evidence="1 2" key="1">
    <citation type="journal article" date="2023" name="Science">
        <title>Complex scaffold remodeling in plant triterpene biosynthesis.</title>
        <authorList>
            <person name="De La Pena R."/>
            <person name="Hodgson H."/>
            <person name="Liu J.C."/>
            <person name="Stephenson M.J."/>
            <person name="Martin A.C."/>
            <person name="Owen C."/>
            <person name="Harkess A."/>
            <person name="Leebens-Mack J."/>
            <person name="Jimenez L.E."/>
            <person name="Osbourn A."/>
            <person name="Sattely E.S."/>
        </authorList>
    </citation>
    <scope>NUCLEOTIDE SEQUENCE [LARGE SCALE GENOMIC DNA]</scope>
    <source>
        <strain evidence="2">cv. JPN11</strain>
        <tissue evidence="1">Leaf</tissue>
    </source>
</reference>
<dbReference type="Proteomes" id="UP001164539">
    <property type="component" value="Chromosome 8"/>
</dbReference>
<sequence length="382" mass="43668">MAQFGSLNNDIWSSVLSRLAVKDLIRLRCVCKGWYQLISDPVFRRVHLRKGKPISGFFFTVEFVQNYNLSAEVAETMAYLPLKLGSGLYQPDFNFLPEDIKVLASCNGLIFCRSSIVSRDSAFYICNPLNKEWIRLNLNEPDIMDDIGLAFDPCQNFTDSLTNFKLVSVQKFETGSEGPYFQFNVYSYDAGFMKTIQKILHHGGHVYKKEIIFVNGMLHWLTISGEILAFNVVDGESSIVSVPFEDVPADGERLHACCIGESHDKLQYVMIFNNGLDIWSLEDYAESKWNLQYSRSVNAIMEENQSLHNRSEYMWPMIPLVFKDKYLLLEATSIYLYNIETRKMDEVFPLSQLPEHTTSSCSSAHSYCMSLMPLNSAQGLLL</sequence>
<comment type="caution">
    <text evidence="1">The sequence shown here is derived from an EMBL/GenBank/DDBJ whole genome shotgun (WGS) entry which is preliminary data.</text>
</comment>
<protein>
    <submittedName>
        <fullName evidence="1">F-box protein</fullName>
    </submittedName>
</protein>
<evidence type="ECO:0000313" key="2">
    <source>
        <dbReference type="Proteomes" id="UP001164539"/>
    </source>
</evidence>
<accession>A0ACC1XQ94</accession>
<proteinExistence type="predicted"/>
<organism evidence="1 2">
    <name type="scientific">Melia azedarach</name>
    <name type="common">Chinaberry tree</name>
    <dbReference type="NCBI Taxonomy" id="155640"/>
    <lineage>
        <taxon>Eukaryota</taxon>
        <taxon>Viridiplantae</taxon>
        <taxon>Streptophyta</taxon>
        <taxon>Embryophyta</taxon>
        <taxon>Tracheophyta</taxon>
        <taxon>Spermatophyta</taxon>
        <taxon>Magnoliopsida</taxon>
        <taxon>eudicotyledons</taxon>
        <taxon>Gunneridae</taxon>
        <taxon>Pentapetalae</taxon>
        <taxon>rosids</taxon>
        <taxon>malvids</taxon>
        <taxon>Sapindales</taxon>
        <taxon>Meliaceae</taxon>
        <taxon>Melia</taxon>
    </lineage>
</organism>
<dbReference type="EMBL" id="CM051401">
    <property type="protein sequence ID" value="KAJ4713676.1"/>
    <property type="molecule type" value="Genomic_DNA"/>
</dbReference>